<evidence type="ECO:0000313" key="2">
    <source>
        <dbReference type="Proteomes" id="UP000789570"/>
    </source>
</evidence>
<dbReference type="AlphaFoldDB" id="A0A9N9BP55"/>
<accession>A0A9N9BP55</accession>
<evidence type="ECO:0000313" key="1">
    <source>
        <dbReference type="EMBL" id="CAG8571284.1"/>
    </source>
</evidence>
<gene>
    <name evidence="1" type="ORF">FCALED_LOCUS7107</name>
</gene>
<dbReference type="Proteomes" id="UP000789570">
    <property type="component" value="Unassembled WGS sequence"/>
</dbReference>
<reference evidence="1" key="1">
    <citation type="submission" date="2021-06" db="EMBL/GenBank/DDBJ databases">
        <authorList>
            <person name="Kallberg Y."/>
            <person name="Tangrot J."/>
            <person name="Rosling A."/>
        </authorList>
    </citation>
    <scope>NUCLEOTIDE SEQUENCE</scope>
    <source>
        <strain evidence="1">UK204</strain>
    </source>
</reference>
<sequence>MFMASVPAVISTISTFVEVEPAEVYLKSPAYEESSGLKIVYEVRNIINGPVLQSVAVF</sequence>
<dbReference type="EMBL" id="CAJVPQ010001816">
    <property type="protein sequence ID" value="CAG8571284.1"/>
    <property type="molecule type" value="Genomic_DNA"/>
</dbReference>
<protein>
    <submittedName>
        <fullName evidence="1">1686_t:CDS:1</fullName>
    </submittedName>
</protein>
<proteinExistence type="predicted"/>
<keyword evidence="2" id="KW-1185">Reference proteome</keyword>
<comment type="caution">
    <text evidence="1">The sequence shown here is derived from an EMBL/GenBank/DDBJ whole genome shotgun (WGS) entry which is preliminary data.</text>
</comment>
<name>A0A9N9BP55_9GLOM</name>
<organism evidence="1 2">
    <name type="scientific">Funneliformis caledonium</name>
    <dbReference type="NCBI Taxonomy" id="1117310"/>
    <lineage>
        <taxon>Eukaryota</taxon>
        <taxon>Fungi</taxon>
        <taxon>Fungi incertae sedis</taxon>
        <taxon>Mucoromycota</taxon>
        <taxon>Glomeromycotina</taxon>
        <taxon>Glomeromycetes</taxon>
        <taxon>Glomerales</taxon>
        <taxon>Glomeraceae</taxon>
        <taxon>Funneliformis</taxon>
    </lineage>
</organism>